<feature type="domain" description="ABC transporter" evidence="5">
    <location>
        <begin position="13"/>
        <end position="241"/>
    </location>
</feature>
<dbReference type="InterPro" id="IPR003439">
    <property type="entry name" value="ABC_transporter-like_ATP-bd"/>
</dbReference>
<keyword evidence="7" id="KW-1185">Reference proteome</keyword>
<dbReference type="EMBL" id="LYPB01000074">
    <property type="protein sequence ID" value="OAS16674.1"/>
    <property type="molecule type" value="Genomic_DNA"/>
</dbReference>
<evidence type="ECO:0000256" key="4">
    <source>
        <dbReference type="ARBA" id="ARBA00022840"/>
    </source>
</evidence>
<evidence type="ECO:0000313" key="7">
    <source>
        <dbReference type="Proteomes" id="UP000078454"/>
    </source>
</evidence>
<evidence type="ECO:0000256" key="2">
    <source>
        <dbReference type="ARBA" id="ARBA00022448"/>
    </source>
</evidence>
<keyword evidence="3" id="KW-0547">Nucleotide-binding</keyword>
<dbReference type="SUPFAM" id="SSF52540">
    <property type="entry name" value="P-loop containing nucleoside triphosphate hydrolases"/>
    <property type="match status" value="1"/>
</dbReference>
<dbReference type="InterPro" id="IPR017871">
    <property type="entry name" value="ABC_transporter-like_CS"/>
</dbReference>
<reference evidence="6 7" key="1">
    <citation type="submission" date="2016-05" db="EMBL/GenBank/DDBJ databases">
        <title>Paenibacillus sp. 1ZS3-15 nov., isolated from the rhizosphere soil.</title>
        <authorList>
            <person name="Zhang X.X."/>
            <person name="Zhang J."/>
        </authorList>
    </citation>
    <scope>NUCLEOTIDE SEQUENCE [LARGE SCALE GENOMIC DNA]</scope>
    <source>
        <strain evidence="6 7">1ZS3-15</strain>
    </source>
</reference>
<dbReference type="InterPro" id="IPR003593">
    <property type="entry name" value="AAA+_ATPase"/>
</dbReference>
<dbReference type="PANTHER" id="PTHR43335">
    <property type="entry name" value="ABC TRANSPORTER, ATP-BINDING PROTEIN"/>
    <property type="match status" value="1"/>
</dbReference>
<protein>
    <recommendedName>
        <fullName evidence="5">ABC transporter domain-containing protein</fullName>
    </recommendedName>
</protein>
<organism evidence="6 7">
    <name type="scientific">Paenibacillus oryzisoli</name>
    <dbReference type="NCBI Taxonomy" id="1850517"/>
    <lineage>
        <taxon>Bacteria</taxon>
        <taxon>Bacillati</taxon>
        <taxon>Bacillota</taxon>
        <taxon>Bacilli</taxon>
        <taxon>Bacillales</taxon>
        <taxon>Paenibacillaceae</taxon>
        <taxon>Paenibacillus</taxon>
    </lineage>
</organism>
<sequence length="251" mass="28005">MSNRNKLTKQPVVEVRNLTKRIRHRNLVDQISFELFPGEVFGFLGPNGAGKTTTIRMMVGLIGMSDGDVAINGHSIRTSFREAIRHVGAIIENPELYKHLTGMQNLKQFARMVGTIPQSRIDQIVQLVGLSARIHDKVKTYSLGMRQRLGIAQALLHNPAVLILDEPTNGLDPAGIREMRQLVRQLAAEEGLAVMVSSHLLAEMELMCDRFGVVIDGRLRTTFSLSDLQSQTDTLTLEEKYIRLTEVASYA</sequence>
<evidence type="ECO:0000313" key="6">
    <source>
        <dbReference type="EMBL" id="OAS16674.1"/>
    </source>
</evidence>
<dbReference type="PROSITE" id="PS00211">
    <property type="entry name" value="ABC_TRANSPORTER_1"/>
    <property type="match status" value="1"/>
</dbReference>
<gene>
    <name evidence="6" type="ORF">A8708_07345</name>
</gene>
<evidence type="ECO:0000259" key="5">
    <source>
        <dbReference type="PROSITE" id="PS50893"/>
    </source>
</evidence>
<dbReference type="GO" id="GO:0016887">
    <property type="term" value="F:ATP hydrolysis activity"/>
    <property type="evidence" value="ECO:0007669"/>
    <property type="project" value="InterPro"/>
</dbReference>
<evidence type="ECO:0000256" key="3">
    <source>
        <dbReference type="ARBA" id="ARBA00022741"/>
    </source>
</evidence>
<dbReference type="STRING" id="1850517.A8708_07345"/>
<accession>A0A198A5B8</accession>
<name>A0A198A5B8_9BACL</name>
<dbReference type="InterPro" id="IPR027417">
    <property type="entry name" value="P-loop_NTPase"/>
</dbReference>
<dbReference type="GO" id="GO:0005524">
    <property type="term" value="F:ATP binding"/>
    <property type="evidence" value="ECO:0007669"/>
    <property type="project" value="UniProtKB-KW"/>
</dbReference>
<dbReference type="PANTHER" id="PTHR43335:SF4">
    <property type="entry name" value="ABC TRANSPORTER, ATP-BINDING PROTEIN"/>
    <property type="match status" value="1"/>
</dbReference>
<dbReference type="SMART" id="SM00382">
    <property type="entry name" value="AAA"/>
    <property type="match status" value="1"/>
</dbReference>
<dbReference type="Pfam" id="PF00005">
    <property type="entry name" value="ABC_tran"/>
    <property type="match status" value="1"/>
</dbReference>
<comment type="similarity">
    <text evidence="1">Belongs to the ABC transporter superfamily.</text>
</comment>
<comment type="caution">
    <text evidence="6">The sequence shown here is derived from an EMBL/GenBank/DDBJ whole genome shotgun (WGS) entry which is preliminary data.</text>
</comment>
<dbReference type="Gene3D" id="3.40.50.300">
    <property type="entry name" value="P-loop containing nucleotide triphosphate hydrolases"/>
    <property type="match status" value="1"/>
</dbReference>
<evidence type="ECO:0000256" key="1">
    <source>
        <dbReference type="ARBA" id="ARBA00005417"/>
    </source>
</evidence>
<dbReference type="Proteomes" id="UP000078454">
    <property type="component" value="Unassembled WGS sequence"/>
</dbReference>
<keyword evidence="4" id="KW-0067">ATP-binding</keyword>
<dbReference type="PROSITE" id="PS50893">
    <property type="entry name" value="ABC_TRANSPORTER_2"/>
    <property type="match status" value="1"/>
</dbReference>
<proteinExistence type="inferred from homology"/>
<keyword evidence="2" id="KW-0813">Transport</keyword>
<dbReference type="AlphaFoldDB" id="A0A198A5B8"/>